<dbReference type="EMBL" id="JASSZA010000007">
    <property type="protein sequence ID" value="KAK2106006.1"/>
    <property type="molecule type" value="Genomic_DNA"/>
</dbReference>
<dbReference type="Pfam" id="PF00536">
    <property type="entry name" value="SAM_1"/>
    <property type="match status" value="1"/>
</dbReference>
<evidence type="ECO:0000313" key="3">
    <source>
        <dbReference type="EMBL" id="KAK2106006.1"/>
    </source>
</evidence>
<feature type="region of interest" description="Disordered" evidence="1">
    <location>
        <begin position="39"/>
        <end position="99"/>
    </location>
</feature>
<feature type="domain" description="SAM" evidence="2">
    <location>
        <begin position="112"/>
        <end position="138"/>
    </location>
</feature>
<accession>A0ABQ9V9T1</accession>
<feature type="compositionally biased region" description="Polar residues" evidence="1">
    <location>
        <begin position="63"/>
        <end position="73"/>
    </location>
</feature>
<name>A0ABQ9V9T1_SAGOE</name>
<evidence type="ECO:0000313" key="4">
    <source>
        <dbReference type="Proteomes" id="UP001266305"/>
    </source>
</evidence>
<dbReference type="Gene3D" id="1.10.150.50">
    <property type="entry name" value="Transcription Factor, Ets-1"/>
    <property type="match status" value="1"/>
</dbReference>
<dbReference type="InterPro" id="IPR013761">
    <property type="entry name" value="SAM/pointed_sf"/>
</dbReference>
<evidence type="ECO:0000259" key="2">
    <source>
        <dbReference type="Pfam" id="PF00536"/>
    </source>
</evidence>
<organism evidence="3 4">
    <name type="scientific">Saguinus oedipus</name>
    <name type="common">Cotton-top tamarin</name>
    <name type="synonym">Oedipomidas oedipus</name>
    <dbReference type="NCBI Taxonomy" id="9490"/>
    <lineage>
        <taxon>Eukaryota</taxon>
        <taxon>Metazoa</taxon>
        <taxon>Chordata</taxon>
        <taxon>Craniata</taxon>
        <taxon>Vertebrata</taxon>
        <taxon>Euteleostomi</taxon>
        <taxon>Mammalia</taxon>
        <taxon>Eutheria</taxon>
        <taxon>Euarchontoglires</taxon>
        <taxon>Primates</taxon>
        <taxon>Haplorrhini</taxon>
        <taxon>Platyrrhini</taxon>
        <taxon>Cebidae</taxon>
        <taxon>Callitrichinae</taxon>
        <taxon>Saguinus</taxon>
    </lineage>
</organism>
<comment type="caution">
    <text evidence="3">The sequence shown here is derived from an EMBL/GenBank/DDBJ whole genome shotgun (WGS) entry which is preliminary data.</text>
</comment>
<sequence length="148" mass="15676">MVGTDPEAGRFWEPYGGDDLGLPWFWVTEVLGFEPVHDHSLGPSETAQLGFKPAGQGHGPPQGTANDGNQAGTEPTRGRQGDVGRGDGPFAPLGAPTKDNTACLLVTRAEGKENDIKRIGVRLPGHQKRIAYSLLGLKDQVNTVGIPI</sequence>
<reference evidence="3 4" key="1">
    <citation type="submission" date="2023-05" db="EMBL/GenBank/DDBJ databases">
        <title>B98-5 Cell Line De Novo Hybrid Assembly: An Optical Mapping Approach.</title>
        <authorList>
            <person name="Kananen K."/>
            <person name="Auerbach J.A."/>
            <person name="Kautto E."/>
            <person name="Blachly J.S."/>
        </authorList>
    </citation>
    <scope>NUCLEOTIDE SEQUENCE [LARGE SCALE GENOMIC DNA]</scope>
    <source>
        <strain evidence="3">B95-8</strain>
        <tissue evidence="3">Cell line</tissue>
    </source>
</reference>
<proteinExistence type="predicted"/>
<protein>
    <recommendedName>
        <fullName evidence="2">SAM domain-containing protein</fullName>
    </recommendedName>
</protein>
<feature type="compositionally biased region" description="Basic and acidic residues" evidence="1">
    <location>
        <begin position="76"/>
        <end position="85"/>
    </location>
</feature>
<evidence type="ECO:0000256" key="1">
    <source>
        <dbReference type="SAM" id="MobiDB-lite"/>
    </source>
</evidence>
<keyword evidence="4" id="KW-1185">Reference proteome</keyword>
<dbReference type="InterPro" id="IPR001660">
    <property type="entry name" value="SAM"/>
</dbReference>
<dbReference type="Proteomes" id="UP001266305">
    <property type="component" value="Unassembled WGS sequence"/>
</dbReference>
<gene>
    <name evidence="3" type="ORF">P7K49_015520</name>
</gene>